<dbReference type="Pfam" id="PF01479">
    <property type="entry name" value="S4"/>
    <property type="match status" value="1"/>
</dbReference>
<dbReference type="GO" id="GO:0032544">
    <property type="term" value="P:plastid translation"/>
    <property type="evidence" value="ECO:0007669"/>
    <property type="project" value="TreeGrafter"/>
</dbReference>
<dbReference type="InterPro" id="IPR050343">
    <property type="entry name" value="RsuA_PseudoU_synthase"/>
</dbReference>
<dbReference type="InParanoid" id="A0A2G5D129"/>
<evidence type="ECO:0000313" key="5">
    <source>
        <dbReference type="EMBL" id="PIA37222.1"/>
    </source>
</evidence>
<dbReference type="OrthoDB" id="440619at2759"/>
<organism evidence="5 6">
    <name type="scientific">Aquilegia coerulea</name>
    <name type="common">Rocky mountain columbine</name>
    <dbReference type="NCBI Taxonomy" id="218851"/>
    <lineage>
        <taxon>Eukaryota</taxon>
        <taxon>Viridiplantae</taxon>
        <taxon>Streptophyta</taxon>
        <taxon>Embryophyta</taxon>
        <taxon>Tracheophyta</taxon>
        <taxon>Spermatophyta</taxon>
        <taxon>Magnoliopsida</taxon>
        <taxon>Ranunculales</taxon>
        <taxon>Ranunculaceae</taxon>
        <taxon>Thalictroideae</taxon>
        <taxon>Aquilegia</taxon>
    </lineage>
</organism>
<dbReference type="Pfam" id="PF00849">
    <property type="entry name" value="PseudoU_synth_2"/>
    <property type="match status" value="1"/>
</dbReference>
<dbReference type="PANTHER" id="PTHR47683:SF2">
    <property type="entry name" value="RNA-BINDING S4 DOMAIN-CONTAINING PROTEIN"/>
    <property type="match status" value="1"/>
</dbReference>
<dbReference type="Pfam" id="PF00646">
    <property type="entry name" value="F-box"/>
    <property type="match status" value="1"/>
</dbReference>
<dbReference type="GO" id="GO:0001522">
    <property type="term" value="P:pseudouridine synthesis"/>
    <property type="evidence" value="ECO:0007669"/>
    <property type="project" value="InterPro"/>
</dbReference>
<protein>
    <recommendedName>
        <fullName evidence="4">RNA-binding S4 domain-containing protein</fullName>
    </recommendedName>
</protein>
<dbReference type="SMART" id="SM00363">
    <property type="entry name" value="S4"/>
    <property type="match status" value="1"/>
</dbReference>
<dbReference type="PROSITE" id="PS01149">
    <property type="entry name" value="PSI_RSU"/>
    <property type="match status" value="1"/>
</dbReference>
<dbReference type="Gene3D" id="3.30.70.580">
    <property type="entry name" value="Pseudouridine synthase I, catalytic domain, N-terminal subdomain"/>
    <property type="match status" value="1"/>
</dbReference>
<dbReference type="FunFam" id="3.10.290.10:FF:000003">
    <property type="entry name" value="Pseudouridine synthase"/>
    <property type="match status" value="1"/>
</dbReference>
<dbReference type="PROSITE" id="PS50889">
    <property type="entry name" value="S4"/>
    <property type="match status" value="1"/>
</dbReference>
<dbReference type="InterPro" id="IPR001810">
    <property type="entry name" value="F-box_dom"/>
</dbReference>
<dbReference type="Pfam" id="PF03478">
    <property type="entry name" value="Beta-prop_KIB1-4"/>
    <property type="match status" value="1"/>
</dbReference>
<feature type="domain" description="RNA-binding S4" evidence="4">
    <location>
        <begin position="535"/>
        <end position="594"/>
    </location>
</feature>
<dbReference type="GO" id="GO:0000488">
    <property type="term" value="P:maturation of LSU-rRNA from tetracistronic rRNA transcript (SSU-rRNA, LSU-rRNA, 4.5S-rRNA, 5S-rRNA)"/>
    <property type="evidence" value="ECO:0007669"/>
    <property type="project" value="TreeGrafter"/>
</dbReference>
<evidence type="ECO:0000256" key="1">
    <source>
        <dbReference type="ARBA" id="ARBA00008348"/>
    </source>
</evidence>
<evidence type="ECO:0000256" key="3">
    <source>
        <dbReference type="PROSITE-ProRule" id="PRU00182"/>
    </source>
</evidence>
<evidence type="ECO:0000313" key="6">
    <source>
        <dbReference type="Proteomes" id="UP000230069"/>
    </source>
</evidence>
<dbReference type="PANTHER" id="PTHR47683">
    <property type="entry name" value="PSEUDOURIDINE SYNTHASE FAMILY PROTEIN-RELATED"/>
    <property type="match status" value="1"/>
</dbReference>
<dbReference type="InterPro" id="IPR020094">
    <property type="entry name" value="TruA/RsuA/RluB/E/F_N"/>
</dbReference>
<dbReference type="SUPFAM" id="SSF81383">
    <property type="entry name" value="F-box domain"/>
    <property type="match status" value="1"/>
</dbReference>
<dbReference type="EMBL" id="KZ305047">
    <property type="protein sequence ID" value="PIA37222.1"/>
    <property type="molecule type" value="Genomic_DNA"/>
</dbReference>
<name>A0A2G5D129_AQUCA</name>
<dbReference type="InterPro" id="IPR020103">
    <property type="entry name" value="PsdUridine_synth_cat_dom_sf"/>
</dbReference>
<keyword evidence="3" id="KW-0694">RNA-binding</keyword>
<keyword evidence="2" id="KW-0413">Isomerase</keyword>
<dbReference type="InterPro" id="IPR036986">
    <property type="entry name" value="S4_RNA-bd_sf"/>
</dbReference>
<dbReference type="GO" id="GO:0009982">
    <property type="term" value="F:pseudouridine synthase activity"/>
    <property type="evidence" value="ECO:0007669"/>
    <property type="project" value="InterPro"/>
</dbReference>
<dbReference type="InterPro" id="IPR006145">
    <property type="entry name" value="PsdUridine_synth_RsuA/RluA"/>
</dbReference>
<dbReference type="Gene3D" id="1.20.1280.50">
    <property type="match status" value="1"/>
</dbReference>
<sequence>MESMVATDYPMVEIATNPKVLQEKLKKWSQSFFSNSTSNMETSKVRSPDTTADADWSGLPKDLLQSICERLCIVDYLRFSAVCTYWRSIAVFPRIMLMVHNKEEPDIGNLCSLSSINDLHNPLRNIKYEMYYGSLNGFMIKSSDWAGSKQGEIHLYNPVSGGRISLPSLPGTIPPIHIEKAIVASASNSTDDFIVVVSIWFSNDILFCREGDEEWSWIVTRKYPMSLIDITYHQCKLYAIFSEAIEVYDLQIRKCNKHCLIIKTTFPDSSFFELQKRSKRFRRDDRYYQVYLVTTPKEELLMVTKHTPSTGAYRTMTFKVLKLCEDDGSWYEVQSLGDQVLFLGKNSVCLMAHDVPECEANSIYFISSSTEFNGKCDTAAATAIAAVSSTLSSLHLSQSLFFFTKPSSFPSRNFKTFSLIRASSSSKTEFNITFGTGTKESLKPNPLSEKSENPNTPSIPFLIPWIVRGEDGKLKLQSTPPVHLLHDIANAKTTSTTPKKKKKAISSDKPVLKVEPKYSKAARRFYNENFRDPPQRLSKVLAASGVASRRSSEALIFEGRVTVNGSVCNTPQTRVDPGRDIIYVNGNRISKKLPPKNKINQGFPKPRLFTVGRLDVATTGLIVITNDGDFAQKISHPSSGLSKEYIAAIDGVVNKRHLVAISQGTAVEGVHCKPDSVELLPQQPDVSRPRLRIVVGCTFLVHEGRNHEVRELVKHAGLVLYSLKRVRIGGYRLPSDLGLGKYIELKQGDLKSLGGTV</sequence>
<dbReference type="CDD" id="cd09917">
    <property type="entry name" value="F-box_SF"/>
    <property type="match status" value="1"/>
</dbReference>
<dbReference type="GO" id="GO:0009507">
    <property type="term" value="C:chloroplast"/>
    <property type="evidence" value="ECO:0007669"/>
    <property type="project" value="TreeGrafter"/>
</dbReference>
<dbReference type="InterPro" id="IPR036047">
    <property type="entry name" value="F-box-like_dom_sf"/>
</dbReference>
<dbReference type="SUPFAM" id="SSF55174">
    <property type="entry name" value="Alpha-L RNA-binding motif"/>
    <property type="match status" value="1"/>
</dbReference>
<dbReference type="GO" id="GO:0000489">
    <property type="term" value="P:maturation of SSU-rRNA from tetracistronic rRNA transcript (SSU-rRNA, LSU-rRNA, 4.5S-rRNA, 5S-rRNA)"/>
    <property type="evidence" value="ECO:0007669"/>
    <property type="project" value="TreeGrafter"/>
</dbReference>
<dbReference type="CDD" id="cd00165">
    <property type="entry name" value="S4"/>
    <property type="match status" value="1"/>
</dbReference>
<proteinExistence type="inferred from homology"/>
<dbReference type="AlphaFoldDB" id="A0A2G5D129"/>
<dbReference type="FunFam" id="3.30.70.1560:FF:000004">
    <property type="entry name" value="Ribosomal large subunit pseudouridine synthase B"/>
    <property type="match status" value="1"/>
</dbReference>
<dbReference type="Gene3D" id="3.30.70.1560">
    <property type="entry name" value="Alpha-L RNA-binding motif"/>
    <property type="match status" value="1"/>
</dbReference>
<gene>
    <name evidence="5" type="ORF">AQUCO_03000068v1</name>
</gene>
<dbReference type="InterPro" id="IPR018496">
    <property type="entry name" value="PsdUridine_synth_RsuA/RluB_CS"/>
</dbReference>
<dbReference type="SUPFAM" id="SSF55120">
    <property type="entry name" value="Pseudouridine synthase"/>
    <property type="match status" value="1"/>
</dbReference>
<evidence type="ECO:0000259" key="4">
    <source>
        <dbReference type="SMART" id="SM00363"/>
    </source>
</evidence>
<dbReference type="Gene3D" id="3.10.290.10">
    <property type="entry name" value="RNA-binding S4 domain"/>
    <property type="match status" value="1"/>
</dbReference>
<dbReference type="GO" id="GO:0003723">
    <property type="term" value="F:RNA binding"/>
    <property type="evidence" value="ECO:0007669"/>
    <property type="project" value="UniProtKB-KW"/>
</dbReference>
<evidence type="ECO:0000256" key="2">
    <source>
        <dbReference type="ARBA" id="ARBA00023235"/>
    </source>
</evidence>
<accession>A0A2G5D129</accession>
<dbReference type="InterPro" id="IPR002942">
    <property type="entry name" value="S4_RNA-bd"/>
</dbReference>
<dbReference type="Proteomes" id="UP000230069">
    <property type="component" value="Unassembled WGS sequence"/>
</dbReference>
<dbReference type="InterPro" id="IPR005174">
    <property type="entry name" value="KIB1-4_b-propeller"/>
</dbReference>
<reference evidence="5 6" key="1">
    <citation type="submission" date="2017-09" db="EMBL/GenBank/DDBJ databases">
        <title>WGS assembly of Aquilegia coerulea Goldsmith.</title>
        <authorList>
            <person name="Hodges S."/>
            <person name="Kramer E."/>
            <person name="Nordborg M."/>
            <person name="Tomkins J."/>
            <person name="Borevitz J."/>
            <person name="Derieg N."/>
            <person name="Yan J."/>
            <person name="Mihaltcheva S."/>
            <person name="Hayes R.D."/>
            <person name="Rokhsar D."/>
        </authorList>
    </citation>
    <scope>NUCLEOTIDE SEQUENCE [LARGE SCALE GENOMIC DNA]</scope>
    <source>
        <strain evidence="6">cv. Goldsmith</strain>
    </source>
</reference>
<keyword evidence="6" id="KW-1185">Reference proteome</keyword>
<dbReference type="STRING" id="218851.A0A2G5D129"/>
<comment type="similarity">
    <text evidence="1">Belongs to the pseudouridine synthase RsuA family.</text>
</comment>
<dbReference type="InterPro" id="IPR042092">
    <property type="entry name" value="PsdUridine_s_RsuA/RluB/E/F_cat"/>
</dbReference>